<dbReference type="Proteomes" id="UP000789595">
    <property type="component" value="Unassembled WGS sequence"/>
</dbReference>
<gene>
    <name evidence="6" type="ORF">PECAL_4P19750</name>
</gene>
<feature type="repeat" description="ANK" evidence="3">
    <location>
        <begin position="154"/>
        <end position="186"/>
    </location>
</feature>
<dbReference type="EMBL" id="CAKKNE010000004">
    <property type="protein sequence ID" value="CAH0374676.1"/>
    <property type="molecule type" value="Genomic_DNA"/>
</dbReference>
<feature type="chain" id="PRO_5035173846" evidence="5">
    <location>
        <begin position="16"/>
        <end position="317"/>
    </location>
</feature>
<proteinExistence type="predicted"/>
<dbReference type="InterPro" id="IPR002110">
    <property type="entry name" value="Ankyrin_rpt"/>
</dbReference>
<comment type="caution">
    <text evidence="6">The sequence shown here is derived from an EMBL/GenBank/DDBJ whole genome shotgun (WGS) entry which is preliminary data.</text>
</comment>
<dbReference type="OrthoDB" id="41909at2759"/>
<evidence type="ECO:0000313" key="6">
    <source>
        <dbReference type="EMBL" id="CAH0374676.1"/>
    </source>
</evidence>
<evidence type="ECO:0000256" key="4">
    <source>
        <dbReference type="SAM" id="MobiDB-lite"/>
    </source>
</evidence>
<dbReference type="PROSITE" id="PS50088">
    <property type="entry name" value="ANK_REPEAT"/>
    <property type="match status" value="4"/>
</dbReference>
<evidence type="ECO:0000256" key="2">
    <source>
        <dbReference type="ARBA" id="ARBA00023043"/>
    </source>
</evidence>
<sequence length="317" mass="32879">MRCAALLALCSAAQAWSIKERGAGIDSVETTFQTRLKGGGKGVTLTYVLAACGDEVGELEEDVREDEGAKYLDATELHAAAFGGRADCCEKLVARGDAVDVKLNTTNWTPMHVAAQGGNAAVVEYLLGQGADPNAAGVDPTPDRPPNQVGPAPDGFTALHAAVRAGSLATVRLLLDAGADLEAESDEKSPLFVAVRQKRCDIAAALLEKGADAGHCVASAGLCPIHAATSPDRLACLTALLAHGADPNAFDAYGTTPLRVAAIKGDEMGIINKDIIEALIKAGANAKMDEQYTQWLKDHPEAQSPAPPEMAGDSEEL</sequence>
<dbReference type="Gene3D" id="1.25.40.20">
    <property type="entry name" value="Ankyrin repeat-containing domain"/>
    <property type="match status" value="1"/>
</dbReference>
<feature type="signal peptide" evidence="5">
    <location>
        <begin position="1"/>
        <end position="15"/>
    </location>
</feature>
<evidence type="ECO:0000256" key="3">
    <source>
        <dbReference type="PROSITE-ProRule" id="PRU00023"/>
    </source>
</evidence>
<keyword evidence="1" id="KW-0677">Repeat</keyword>
<feature type="repeat" description="ANK" evidence="3">
    <location>
        <begin position="220"/>
        <end position="252"/>
    </location>
</feature>
<organism evidence="6 7">
    <name type="scientific">Pelagomonas calceolata</name>
    <dbReference type="NCBI Taxonomy" id="35677"/>
    <lineage>
        <taxon>Eukaryota</taxon>
        <taxon>Sar</taxon>
        <taxon>Stramenopiles</taxon>
        <taxon>Ochrophyta</taxon>
        <taxon>Pelagophyceae</taxon>
        <taxon>Pelagomonadales</taxon>
        <taxon>Pelagomonadaceae</taxon>
        <taxon>Pelagomonas</taxon>
    </lineage>
</organism>
<dbReference type="Pfam" id="PF12796">
    <property type="entry name" value="Ank_2"/>
    <property type="match status" value="2"/>
</dbReference>
<dbReference type="PRINTS" id="PR01415">
    <property type="entry name" value="ANKYRIN"/>
</dbReference>
<evidence type="ECO:0000313" key="7">
    <source>
        <dbReference type="Proteomes" id="UP000789595"/>
    </source>
</evidence>
<dbReference type="PANTHER" id="PTHR24126:SF14">
    <property type="entry name" value="ANK_REP_REGION DOMAIN-CONTAINING PROTEIN"/>
    <property type="match status" value="1"/>
</dbReference>
<dbReference type="PANTHER" id="PTHR24126">
    <property type="entry name" value="ANKYRIN REPEAT, PH AND SEC7 DOMAIN CONTAINING PROTEIN SECG-RELATED"/>
    <property type="match status" value="1"/>
</dbReference>
<feature type="region of interest" description="Disordered" evidence="4">
    <location>
        <begin position="296"/>
        <end position="317"/>
    </location>
</feature>
<name>A0A8J2SPK1_9STRA</name>
<reference evidence="6" key="1">
    <citation type="submission" date="2021-11" db="EMBL/GenBank/DDBJ databases">
        <authorList>
            <consortium name="Genoscope - CEA"/>
            <person name="William W."/>
        </authorList>
    </citation>
    <scope>NUCLEOTIDE SEQUENCE</scope>
</reference>
<accession>A0A8J2SPK1</accession>
<dbReference type="SMART" id="SM00248">
    <property type="entry name" value="ANK"/>
    <property type="match status" value="6"/>
</dbReference>
<protein>
    <submittedName>
        <fullName evidence="6">Uncharacterized protein</fullName>
    </submittedName>
</protein>
<keyword evidence="5" id="KW-0732">Signal</keyword>
<dbReference type="Pfam" id="PF13637">
    <property type="entry name" value="Ank_4"/>
    <property type="match status" value="1"/>
</dbReference>
<dbReference type="InterPro" id="IPR036770">
    <property type="entry name" value="Ankyrin_rpt-contain_sf"/>
</dbReference>
<evidence type="ECO:0000256" key="1">
    <source>
        <dbReference type="ARBA" id="ARBA00022737"/>
    </source>
</evidence>
<dbReference type="AlphaFoldDB" id="A0A8J2SPK1"/>
<evidence type="ECO:0000256" key="5">
    <source>
        <dbReference type="SAM" id="SignalP"/>
    </source>
</evidence>
<dbReference type="PROSITE" id="PS50297">
    <property type="entry name" value="ANK_REP_REGION"/>
    <property type="match status" value="2"/>
</dbReference>
<feature type="repeat" description="ANK" evidence="3">
    <location>
        <begin position="253"/>
        <end position="291"/>
    </location>
</feature>
<feature type="repeat" description="ANK" evidence="3">
    <location>
        <begin position="106"/>
        <end position="138"/>
    </location>
</feature>
<keyword evidence="7" id="KW-1185">Reference proteome</keyword>
<dbReference type="SUPFAM" id="SSF48403">
    <property type="entry name" value="Ankyrin repeat"/>
    <property type="match status" value="1"/>
</dbReference>
<keyword evidence="2 3" id="KW-0040">ANK repeat</keyword>